<protein>
    <submittedName>
        <fullName evidence="1">GerW family sporulation protein</fullName>
    </submittedName>
</protein>
<dbReference type="Pfam" id="PF09579">
    <property type="entry name" value="Spore_YtfJ"/>
    <property type="match status" value="1"/>
</dbReference>
<keyword evidence="2" id="KW-1185">Reference proteome</keyword>
<comment type="caution">
    <text evidence="1">The sequence shown here is derived from an EMBL/GenBank/DDBJ whole genome shotgun (WGS) entry which is preliminary data.</text>
</comment>
<dbReference type="InterPro" id="IPR014229">
    <property type="entry name" value="Spore_YtfJ"/>
</dbReference>
<reference evidence="1 2" key="1">
    <citation type="submission" date="2020-10" db="EMBL/GenBank/DDBJ databases">
        <title>ChiBAC.</title>
        <authorList>
            <person name="Zenner C."/>
            <person name="Hitch T.C.A."/>
            <person name="Clavel T."/>
        </authorList>
    </citation>
    <scope>NUCLEOTIDE SEQUENCE [LARGE SCALE GENOMIC DNA]</scope>
    <source>
        <strain evidence="1 2">DSM 109015</strain>
    </source>
</reference>
<proteinExistence type="predicted"/>
<dbReference type="Proteomes" id="UP000768567">
    <property type="component" value="Unassembled WGS sequence"/>
</dbReference>
<dbReference type="PANTHER" id="PTHR39162">
    <property type="entry name" value="GLL3345 PROTEIN"/>
    <property type="match status" value="1"/>
</dbReference>
<gene>
    <name evidence="1" type="primary">ytfJ</name>
    <name evidence="1" type="ORF">INF35_02295</name>
</gene>
<evidence type="ECO:0000313" key="1">
    <source>
        <dbReference type="EMBL" id="MBE5036620.1"/>
    </source>
</evidence>
<dbReference type="EMBL" id="JADCKC010000001">
    <property type="protein sequence ID" value="MBE5036620.1"/>
    <property type="molecule type" value="Genomic_DNA"/>
</dbReference>
<accession>A0ABR9R0G0</accession>
<organism evidence="1 2">
    <name type="scientific">Gemmiger gallinarum</name>
    <dbReference type="NCBI Taxonomy" id="2779354"/>
    <lineage>
        <taxon>Bacteria</taxon>
        <taxon>Bacillati</taxon>
        <taxon>Bacillota</taxon>
        <taxon>Clostridia</taxon>
        <taxon>Eubacteriales</taxon>
        <taxon>Gemmiger</taxon>
    </lineage>
</organism>
<dbReference type="PANTHER" id="PTHR39162:SF1">
    <property type="entry name" value="SPORULATION PROTEIN YTFJ"/>
    <property type="match status" value="1"/>
</dbReference>
<dbReference type="NCBIfam" id="TIGR02874">
    <property type="entry name" value="spore_ytfJ"/>
    <property type="match status" value="1"/>
</dbReference>
<sequence>MAEHPVQGLMGATVEKIREMADANTIIGSPITLDGSTTIIPVSKVTLGFASGGSDVGAKSTKEMFGGGSGAGVSITPIAFLVVKDGTVRTVQLAEHVSPIDNAINALPELVDKLAALVRKDDTDKKEETTGTAEE</sequence>
<name>A0ABR9R0G0_9FIRM</name>
<dbReference type="RefSeq" id="WP_193499913.1">
    <property type="nucleotide sequence ID" value="NZ_JADCKC010000001.1"/>
</dbReference>
<evidence type="ECO:0000313" key="2">
    <source>
        <dbReference type="Proteomes" id="UP000768567"/>
    </source>
</evidence>
<dbReference type="PIRSF" id="PIRSF021377">
    <property type="entry name" value="YtfJ"/>
    <property type="match status" value="1"/>
</dbReference>